<evidence type="ECO:0000313" key="3">
    <source>
        <dbReference type="Proteomes" id="UP000824219"/>
    </source>
</evidence>
<keyword evidence="3" id="KW-1185">Reference proteome</keyword>
<evidence type="ECO:0000256" key="1">
    <source>
        <dbReference type="SAM" id="Phobius"/>
    </source>
</evidence>
<dbReference type="EMBL" id="JAHKSW010000007">
    <property type="protein sequence ID" value="KAG7330054.1"/>
    <property type="molecule type" value="Genomic_DNA"/>
</dbReference>
<comment type="caution">
    <text evidence="2">The sequence shown here is derived from an EMBL/GenBank/DDBJ whole genome shotgun (WGS) entry which is preliminary data.</text>
</comment>
<keyword evidence="1" id="KW-0812">Transmembrane</keyword>
<proteinExistence type="predicted"/>
<sequence>MVILNESNFSLSFLDTELADAATYICGMRCYDVLQFGNGSRLIVEDTAATELTIPAETEGNVKGSIFDYAVPVLSVTNVASIFIILALIYRLIKKKKTGPVHRENKMNADDVIYSSLRFSRDLDYIPIRTQRLRRTSEEDSVIYDSLKV</sequence>
<reference evidence="2 3" key="1">
    <citation type="submission" date="2021-06" db="EMBL/GenBank/DDBJ databases">
        <title>Chromosome-level genome assembly of the red-tail catfish (Hemibagrus wyckioides).</title>
        <authorList>
            <person name="Shao F."/>
        </authorList>
    </citation>
    <scope>NUCLEOTIDE SEQUENCE [LARGE SCALE GENOMIC DNA]</scope>
    <source>
        <strain evidence="2">EC202008001</strain>
        <tissue evidence="2">Blood</tissue>
    </source>
</reference>
<accession>A0A9D3NWV8</accession>
<evidence type="ECO:0000313" key="2">
    <source>
        <dbReference type="EMBL" id="KAG7330054.1"/>
    </source>
</evidence>
<dbReference type="InterPro" id="IPR036179">
    <property type="entry name" value="Ig-like_dom_sf"/>
</dbReference>
<dbReference type="OrthoDB" id="6370831at2759"/>
<name>A0A9D3NWV8_9TELE</name>
<dbReference type="InterPro" id="IPR013783">
    <property type="entry name" value="Ig-like_fold"/>
</dbReference>
<feature type="transmembrane region" description="Helical" evidence="1">
    <location>
        <begin position="69"/>
        <end position="93"/>
    </location>
</feature>
<keyword evidence="1" id="KW-0472">Membrane</keyword>
<protein>
    <submittedName>
        <fullName evidence="2">Uncharacterized protein</fullName>
    </submittedName>
</protein>
<keyword evidence="1" id="KW-1133">Transmembrane helix</keyword>
<dbReference type="Gene3D" id="2.60.40.10">
    <property type="entry name" value="Immunoglobulins"/>
    <property type="match status" value="1"/>
</dbReference>
<gene>
    <name evidence="2" type="ORF">KOW79_006276</name>
</gene>
<organism evidence="2 3">
    <name type="scientific">Hemibagrus wyckioides</name>
    <dbReference type="NCBI Taxonomy" id="337641"/>
    <lineage>
        <taxon>Eukaryota</taxon>
        <taxon>Metazoa</taxon>
        <taxon>Chordata</taxon>
        <taxon>Craniata</taxon>
        <taxon>Vertebrata</taxon>
        <taxon>Euteleostomi</taxon>
        <taxon>Actinopterygii</taxon>
        <taxon>Neopterygii</taxon>
        <taxon>Teleostei</taxon>
        <taxon>Ostariophysi</taxon>
        <taxon>Siluriformes</taxon>
        <taxon>Bagridae</taxon>
        <taxon>Hemibagrus</taxon>
    </lineage>
</organism>
<dbReference type="AlphaFoldDB" id="A0A9D3NWV8"/>
<dbReference type="SUPFAM" id="SSF48726">
    <property type="entry name" value="Immunoglobulin"/>
    <property type="match status" value="1"/>
</dbReference>
<dbReference type="Proteomes" id="UP000824219">
    <property type="component" value="Linkage Group LG07"/>
</dbReference>